<keyword evidence="1" id="KW-0233">DNA recombination</keyword>
<dbReference type="GO" id="GO:0003677">
    <property type="term" value="F:DNA binding"/>
    <property type="evidence" value="ECO:0007669"/>
    <property type="project" value="InterPro"/>
</dbReference>
<reference evidence="2 3" key="1">
    <citation type="journal article" date="2018" name="Nat. Biotechnol.">
        <title>A standardized bacterial taxonomy based on genome phylogeny substantially revises the tree of life.</title>
        <authorList>
            <person name="Parks D.H."/>
            <person name="Chuvochina M."/>
            <person name="Waite D.W."/>
            <person name="Rinke C."/>
            <person name="Skarshewski A."/>
            <person name="Chaumeil P.A."/>
            <person name="Hugenholtz P."/>
        </authorList>
    </citation>
    <scope>NUCLEOTIDE SEQUENCE [LARGE SCALE GENOMIC DNA]</scope>
    <source>
        <strain evidence="2">UBA7921</strain>
    </source>
</reference>
<sequence>MDLRYIQGSLGHKSSKTTEIYTQVSTKNLSAIKNPLDGILKGYEI</sequence>
<organism evidence="2 3">
    <name type="scientific">candidate division WOR-3 bacterium</name>
    <dbReference type="NCBI Taxonomy" id="2052148"/>
    <lineage>
        <taxon>Bacteria</taxon>
        <taxon>Bacteria division WOR-3</taxon>
    </lineage>
</organism>
<dbReference type="EMBL" id="DMCX01000013">
    <property type="protein sequence ID" value="HAF07112.1"/>
    <property type="molecule type" value="Genomic_DNA"/>
</dbReference>
<dbReference type="Proteomes" id="UP000262454">
    <property type="component" value="Unassembled WGS sequence"/>
</dbReference>
<dbReference type="GO" id="GO:0006310">
    <property type="term" value="P:DNA recombination"/>
    <property type="evidence" value="ECO:0007669"/>
    <property type="project" value="UniProtKB-KW"/>
</dbReference>
<comment type="caution">
    <text evidence="2">The sequence shown here is derived from an EMBL/GenBank/DDBJ whole genome shotgun (WGS) entry which is preliminary data.</text>
</comment>
<gene>
    <name evidence="2" type="ORF">DCG82_01745</name>
</gene>
<evidence type="ECO:0000313" key="2">
    <source>
        <dbReference type="EMBL" id="HAF07112.1"/>
    </source>
</evidence>
<dbReference type="GO" id="GO:0015074">
    <property type="term" value="P:DNA integration"/>
    <property type="evidence" value="ECO:0007669"/>
    <property type="project" value="InterPro"/>
</dbReference>
<name>A0A348MJ86_UNCW3</name>
<proteinExistence type="predicted"/>
<dbReference type="InterPro" id="IPR013762">
    <property type="entry name" value="Integrase-like_cat_sf"/>
</dbReference>
<evidence type="ECO:0000256" key="1">
    <source>
        <dbReference type="ARBA" id="ARBA00023172"/>
    </source>
</evidence>
<dbReference type="AlphaFoldDB" id="A0A348MJ86"/>
<evidence type="ECO:0008006" key="4">
    <source>
        <dbReference type="Google" id="ProtNLM"/>
    </source>
</evidence>
<dbReference type="Gene3D" id="1.10.443.10">
    <property type="entry name" value="Intergrase catalytic core"/>
    <property type="match status" value="1"/>
</dbReference>
<dbReference type="InterPro" id="IPR011010">
    <property type="entry name" value="DNA_brk_join_enz"/>
</dbReference>
<evidence type="ECO:0000313" key="3">
    <source>
        <dbReference type="Proteomes" id="UP000262454"/>
    </source>
</evidence>
<dbReference type="SUPFAM" id="SSF56349">
    <property type="entry name" value="DNA breaking-rejoining enzymes"/>
    <property type="match status" value="1"/>
</dbReference>
<protein>
    <recommendedName>
        <fullName evidence="4">Tyr recombinase domain-containing protein</fullName>
    </recommendedName>
</protein>
<accession>A0A348MJ86</accession>